<dbReference type="STRING" id="1288385.ERS137968_04390"/>
<dbReference type="EMBL" id="CQAZ01000078">
    <property type="protein sequence ID" value="CNI61162.1"/>
    <property type="molecule type" value="Genomic_DNA"/>
</dbReference>
<evidence type="ECO:0000313" key="2">
    <source>
        <dbReference type="EMBL" id="CRY69243.1"/>
    </source>
</evidence>
<keyword evidence="3" id="KW-1185">Reference proteome</keyword>
<evidence type="ECO:0000313" key="3">
    <source>
        <dbReference type="Proteomes" id="UP000044625"/>
    </source>
</evidence>
<evidence type="ECO:0000313" key="4">
    <source>
        <dbReference type="Proteomes" id="UP000045840"/>
    </source>
</evidence>
<reference evidence="4" key="3">
    <citation type="submission" date="2015-03" db="EMBL/GenBank/DDBJ databases">
        <authorList>
            <consortium name="Pathogen Informatics"/>
        </authorList>
    </citation>
    <scope>NUCLEOTIDE SEQUENCE [LARGE SCALE GENOMIC DNA]</scope>
    <source>
        <strain evidence="4">A125KOH2</strain>
    </source>
</reference>
<name>A0A0T9RHA1_9GAMM</name>
<accession>A0A0T9RHA1</accession>
<reference evidence="1" key="1">
    <citation type="submission" date="2015-03" db="EMBL/GenBank/DDBJ databases">
        <authorList>
            <person name="Murphy D."/>
        </authorList>
    </citation>
    <scope>NUCLEOTIDE SEQUENCE [LARGE SCALE GENOMIC DNA]</scope>
    <source>
        <strain evidence="1">A125KOH2</strain>
    </source>
</reference>
<sequence length="190" mass="21756">MTYSEEFKIALERTARFNLTPPDIFSETFTRVMNDKRIRQMNRVLAPAFEGILSYEQMVGQCLSINFKARPVLEEWLGCPVYYTLGWIDDGTQRGLYRFDDDMIADKLANGHQDDTMDIHAWLTLPSMEIIDLTLTTTLNFLQRRKEGEGGIIVKKADEITGLSYKPMLVGDTFLSKVGVLRGVTWFELG</sequence>
<dbReference type="Proteomes" id="UP000044625">
    <property type="component" value="Unassembled WGS sequence"/>
</dbReference>
<dbReference type="EMBL" id="CWJL01000039">
    <property type="protein sequence ID" value="CRY69243.1"/>
    <property type="molecule type" value="Genomic_DNA"/>
</dbReference>
<proteinExistence type="predicted"/>
<dbReference type="Proteomes" id="UP000045840">
    <property type="component" value="Unassembled WGS sequence"/>
</dbReference>
<reference evidence="2 3" key="2">
    <citation type="submission" date="2015-03" db="EMBL/GenBank/DDBJ databases">
        <authorList>
            <consortium name="Pathogen Informatics"/>
            <person name="Murphy D."/>
        </authorList>
    </citation>
    <scope>NUCLEOTIDE SEQUENCE [LARGE SCALE GENOMIC DNA]</scope>
    <source>
        <strain evidence="3">type strain: CIP110230</strain>
        <strain evidence="2">Type strain: CIP110230</strain>
    </source>
</reference>
<gene>
    <name evidence="1" type="ORF">ERS008529_04495</name>
    <name evidence="2" type="ORF">ERS137968_04390</name>
</gene>
<protein>
    <submittedName>
        <fullName evidence="1">Uncharacterized protein</fullName>
    </submittedName>
</protein>
<dbReference type="AlphaFoldDB" id="A0A0T9RHA1"/>
<dbReference type="OrthoDB" id="6198661at2"/>
<evidence type="ECO:0000313" key="1">
    <source>
        <dbReference type="EMBL" id="CNI61162.1"/>
    </source>
</evidence>
<organism evidence="1 4">
    <name type="scientific">Yersinia pekkanenii</name>
    <dbReference type="NCBI Taxonomy" id="1288385"/>
    <lineage>
        <taxon>Bacteria</taxon>
        <taxon>Pseudomonadati</taxon>
        <taxon>Pseudomonadota</taxon>
        <taxon>Gammaproteobacteria</taxon>
        <taxon>Enterobacterales</taxon>
        <taxon>Yersiniaceae</taxon>
        <taxon>Yersinia</taxon>
    </lineage>
</organism>
<dbReference type="RefSeq" id="WP_012606360.1">
    <property type="nucleotide sequence ID" value="NZ_CAWMMU010000039.1"/>
</dbReference>